<dbReference type="EMBL" id="JAMWMR010000022">
    <property type="protein sequence ID" value="MCN9243539.1"/>
    <property type="molecule type" value="Genomic_DNA"/>
</dbReference>
<evidence type="ECO:0000313" key="2">
    <source>
        <dbReference type="Proteomes" id="UP001523219"/>
    </source>
</evidence>
<accession>A0ABT0ZIX9</accession>
<evidence type="ECO:0000313" key="1">
    <source>
        <dbReference type="EMBL" id="MCN9243539.1"/>
    </source>
</evidence>
<comment type="caution">
    <text evidence="1">The sequence shown here is derived from an EMBL/GenBank/DDBJ whole genome shotgun (WGS) entry which is preliminary data.</text>
</comment>
<dbReference type="RefSeq" id="WP_252426959.1">
    <property type="nucleotide sequence ID" value="NZ_JAMWMR010000022.1"/>
</dbReference>
<organism evidence="1 2">
    <name type="scientific">Streptomyces macrolidinus</name>
    <dbReference type="NCBI Taxonomy" id="2952607"/>
    <lineage>
        <taxon>Bacteria</taxon>
        <taxon>Bacillati</taxon>
        <taxon>Actinomycetota</taxon>
        <taxon>Actinomycetes</taxon>
        <taxon>Kitasatosporales</taxon>
        <taxon>Streptomycetaceae</taxon>
        <taxon>Streptomyces</taxon>
    </lineage>
</organism>
<dbReference type="Proteomes" id="UP001523219">
    <property type="component" value="Unassembled WGS sequence"/>
</dbReference>
<protein>
    <submittedName>
        <fullName evidence="1">Uncharacterized protein</fullName>
    </submittedName>
</protein>
<reference evidence="1 2" key="1">
    <citation type="submission" date="2022-05" db="EMBL/GenBank/DDBJ databases">
        <title>Streptomyces sp. nov. RY43-2 isolated from soil of a peat swamp forest.</title>
        <authorList>
            <person name="Kanchanasin P."/>
            <person name="Tanasupawat S."/>
            <person name="Phongsopitanun W."/>
        </authorList>
    </citation>
    <scope>NUCLEOTIDE SEQUENCE [LARGE SCALE GENOMIC DNA]</scope>
    <source>
        <strain evidence="1 2">RY43-2</strain>
    </source>
</reference>
<sequence length="198" mass="21195">MTDGFVFWYRQAWRQGAPASLFRSSERAGLGLANPVSGRVTAITNGPGSWGEQVPVTSQQLAQIAESASDSEVDFQWWLDGETDVYVRIRRVHGDAAVIEFGLDGLGARQESVIGSITWVLQQTWSDCLGLVVDRSGATEDTDWDMVVLRGGPGIVRWPDTLAVPQAVAARSAQLAVAAGQVVPPLVVHGQSLVPGRG</sequence>
<proteinExistence type="predicted"/>
<name>A0ABT0ZIX9_9ACTN</name>
<gene>
    <name evidence="1" type="ORF">NGF19_22580</name>
</gene>
<keyword evidence="2" id="KW-1185">Reference proteome</keyword>